<keyword evidence="2" id="KW-0238">DNA-binding</keyword>
<dbReference type="GO" id="GO:0000976">
    <property type="term" value="F:transcription cis-regulatory region binding"/>
    <property type="evidence" value="ECO:0007669"/>
    <property type="project" value="TreeGrafter"/>
</dbReference>
<dbReference type="InterPro" id="IPR028082">
    <property type="entry name" value="Peripla_BP_I"/>
</dbReference>
<evidence type="ECO:0000313" key="6">
    <source>
        <dbReference type="Proteomes" id="UP000183529"/>
    </source>
</evidence>
<evidence type="ECO:0000259" key="4">
    <source>
        <dbReference type="PROSITE" id="PS50932"/>
    </source>
</evidence>
<evidence type="ECO:0000313" key="5">
    <source>
        <dbReference type="EMBL" id="SEK11974.1"/>
    </source>
</evidence>
<dbReference type="PROSITE" id="PS50932">
    <property type="entry name" value="HTH_LACI_2"/>
    <property type="match status" value="1"/>
</dbReference>
<dbReference type="Pfam" id="PF13377">
    <property type="entry name" value="Peripla_BP_3"/>
    <property type="match status" value="1"/>
</dbReference>
<evidence type="ECO:0000256" key="2">
    <source>
        <dbReference type="ARBA" id="ARBA00023125"/>
    </source>
</evidence>
<evidence type="ECO:0000256" key="1">
    <source>
        <dbReference type="ARBA" id="ARBA00023015"/>
    </source>
</evidence>
<dbReference type="PROSITE" id="PS00356">
    <property type="entry name" value="HTH_LACI_1"/>
    <property type="match status" value="1"/>
</dbReference>
<accession>A0AAQ1JXF5</accession>
<dbReference type="SMART" id="SM00354">
    <property type="entry name" value="HTH_LACI"/>
    <property type="match status" value="1"/>
</dbReference>
<gene>
    <name evidence="5" type="ORF">SAMN05216550_12155</name>
</gene>
<protein>
    <submittedName>
        <fullName evidence="5">Transcriptional regulator, LacI family</fullName>
    </submittedName>
</protein>
<evidence type="ECO:0000256" key="3">
    <source>
        <dbReference type="ARBA" id="ARBA00023163"/>
    </source>
</evidence>
<keyword evidence="1" id="KW-0805">Transcription regulation</keyword>
<dbReference type="CDD" id="cd01392">
    <property type="entry name" value="HTH_LacI"/>
    <property type="match status" value="1"/>
</dbReference>
<comment type="caution">
    <text evidence="5">The sequence shown here is derived from an EMBL/GenBank/DDBJ whole genome shotgun (WGS) entry which is preliminary data.</text>
</comment>
<dbReference type="AlphaFoldDB" id="A0AAQ1JXF5"/>
<dbReference type="Proteomes" id="UP000183529">
    <property type="component" value="Unassembled WGS sequence"/>
</dbReference>
<dbReference type="RefSeq" id="WP_074986836.1">
    <property type="nucleotide sequence ID" value="NZ_CADFGN010000016.1"/>
</dbReference>
<reference evidence="5 6" key="1">
    <citation type="submission" date="2016-10" db="EMBL/GenBank/DDBJ databases">
        <authorList>
            <person name="Varghese N."/>
            <person name="Submissions S."/>
        </authorList>
    </citation>
    <scope>NUCLEOTIDE SEQUENCE [LARGE SCALE GENOMIC DNA]</scope>
    <source>
        <strain evidence="5 6">LMG 22274</strain>
    </source>
</reference>
<dbReference type="InterPro" id="IPR046335">
    <property type="entry name" value="LacI/GalR-like_sensor"/>
</dbReference>
<proteinExistence type="predicted"/>
<dbReference type="SUPFAM" id="SSF47413">
    <property type="entry name" value="lambda repressor-like DNA-binding domains"/>
    <property type="match status" value="1"/>
</dbReference>
<dbReference type="PANTHER" id="PTHR30146">
    <property type="entry name" value="LACI-RELATED TRANSCRIPTIONAL REPRESSOR"/>
    <property type="match status" value="1"/>
</dbReference>
<sequence length="344" mass="36234">MVTLSEVARHARVTAATVSNVLRNREKVRPETAERVLKAIAELGYRPNLNARALAQGRSSTLALMLSNIANPFYPEFVLAAERAARKAGHFLMVCNTDDDAQIGRAYLNQIAGTFADGVLVMNTDIAMNELCISAMHNGPILLAMWEHPEKPPALPCVAVDFARAGRLAAQHLLELGHRKIGMLIGDGCGGLQEARSDGFHAALAEGGVACAAAELQVRDSIDAGHAACLTLMAAHPELTAIFASNDLLAIGAIQALVGMGLAVPGDVSVIGITDIQLAHQVRPALTTVAIQTEAVAELSISSLIRLIGEPVQAPSMAIGPPPQLVVRDSTGPVRKRARRAASK</sequence>
<organism evidence="5 6">
    <name type="scientific">Paraburkholderia tropica</name>
    <dbReference type="NCBI Taxonomy" id="92647"/>
    <lineage>
        <taxon>Bacteria</taxon>
        <taxon>Pseudomonadati</taxon>
        <taxon>Pseudomonadota</taxon>
        <taxon>Betaproteobacteria</taxon>
        <taxon>Burkholderiales</taxon>
        <taxon>Burkholderiaceae</taxon>
        <taxon>Paraburkholderia</taxon>
    </lineage>
</organism>
<keyword evidence="3" id="KW-0804">Transcription</keyword>
<dbReference type="PANTHER" id="PTHR30146:SF138">
    <property type="entry name" value="TRANSCRIPTIONAL REGULATORY PROTEIN"/>
    <property type="match status" value="1"/>
</dbReference>
<dbReference type="CDD" id="cd06267">
    <property type="entry name" value="PBP1_LacI_sugar_binding-like"/>
    <property type="match status" value="1"/>
</dbReference>
<dbReference type="EMBL" id="FNZM01000021">
    <property type="protein sequence ID" value="SEK11974.1"/>
    <property type="molecule type" value="Genomic_DNA"/>
</dbReference>
<dbReference type="Pfam" id="PF00356">
    <property type="entry name" value="LacI"/>
    <property type="match status" value="1"/>
</dbReference>
<dbReference type="Gene3D" id="3.40.50.2300">
    <property type="match status" value="2"/>
</dbReference>
<dbReference type="InterPro" id="IPR000843">
    <property type="entry name" value="HTH_LacI"/>
</dbReference>
<dbReference type="GO" id="GO:0003700">
    <property type="term" value="F:DNA-binding transcription factor activity"/>
    <property type="evidence" value="ECO:0007669"/>
    <property type="project" value="TreeGrafter"/>
</dbReference>
<dbReference type="SUPFAM" id="SSF53822">
    <property type="entry name" value="Periplasmic binding protein-like I"/>
    <property type="match status" value="1"/>
</dbReference>
<name>A0AAQ1JXF5_9BURK</name>
<feature type="domain" description="HTH lacI-type" evidence="4">
    <location>
        <begin position="2"/>
        <end position="56"/>
    </location>
</feature>
<dbReference type="Gene3D" id="1.10.260.40">
    <property type="entry name" value="lambda repressor-like DNA-binding domains"/>
    <property type="match status" value="1"/>
</dbReference>
<dbReference type="InterPro" id="IPR010982">
    <property type="entry name" value="Lambda_DNA-bd_dom_sf"/>
</dbReference>